<evidence type="ECO:0000313" key="5">
    <source>
        <dbReference type="EMBL" id="ROR82616.1"/>
    </source>
</evidence>
<dbReference type="InterPro" id="IPR000792">
    <property type="entry name" value="Tscrpt_reg_LuxR_C"/>
</dbReference>
<dbReference type="Gene3D" id="1.10.10.10">
    <property type="entry name" value="Winged helix-like DNA-binding domain superfamily/Winged helix DNA-binding domain"/>
    <property type="match status" value="1"/>
</dbReference>
<dbReference type="InterPro" id="IPR036388">
    <property type="entry name" value="WH-like_DNA-bd_sf"/>
</dbReference>
<dbReference type="InterPro" id="IPR011990">
    <property type="entry name" value="TPR-like_helical_dom_sf"/>
</dbReference>
<dbReference type="GO" id="GO:0006355">
    <property type="term" value="P:regulation of DNA-templated transcription"/>
    <property type="evidence" value="ECO:0007669"/>
    <property type="project" value="InterPro"/>
</dbReference>
<protein>
    <submittedName>
        <fullName evidence="5">Regulatory LuxR family protein</fullName>
    </submittedName>
</protein>
<dbReference type="GO" id="GO:0003677">
    <property type="term" value="F:DNA binding"/>
    <property type="evidence" value="ECO:0007669"/>
    <property type="project" value="UniProtKB-KW"/>
</dbReference>
<dbReference type="SUPFAM" id="SSF46894">
    <property type="entry name" value="C-terminal effector domain of the bipartite response regulators"/>
    <property type="match status" value="1"/>
</dbReference>
<comment type="caution">
    <text evidence="5">The sequence shown here is derived from an EMBL/GenBank/DDBJ whole genome shotgun (WGS) entry which is preliminary data.</text>
</comment>
<dbReference type="SMART" id="SM00421">
    <property type="entry name" value="HTH_LUXR"/>
    <property type="match status" value="1"/>
</dbReference>
<dbReference type="Proteomes" id="UP000266915">
    <property type="component" value="Unassembled WGS sequence"/>
</dbReference>
<name>A0A3N2C532_9MICO</name>
<dbReference type="PROSITE" id="PS50043">
    <property type="entry name" value="HTH_LUXR_2"/>
    <property type="match status" value="1"/>
</dbReference>
<evidence type="ECO:0000256" key="2">
    <source>
        <dbReference type="ARBA" id="ARBA00023125"/>
    </source>
</evidence>
<dbReference type="PANTHER" id="PTHR44688:SF16">
    <property type="entry name" value="DNA-BINDING TRANSCRIPTIONAL ACTIVATOR DEVR_DOSR"/>
    <property type="match status" value="1"/>
</dbReference>
<dbReference type="EMBL" id="RKHL01000001">
    <property type="protein sequence ID" value="ROR82616.1"/>
    <property type="molecule type" value="Genomic_DNA"/>
</dbReference>
<dbReference type="RefSeq" id="WP_085512356.1">
    <property type="nucleotide sequence ID" value="NZ_FXAP01000004.1"/>
</dbReference>
<keyword evidence="3" id="KW-0804">Transcription</keyword>
<evidence type="ECO:0000313" key="6">
    <source>
        <dbReference type="Proteomes" id="UP000266915"/>
    </source>
</evidence>
<sequence>MHIGRNRYFPSLGAGFLHPTDVAPVTRLLTTAIQEEDWDTVVSVIEYEWGILMALDLATLDRALQALPARVLSNHPIVFAVREIRLNIRGETDALDQSVAQFQLPTDPDDLRDRARTELARISLSASTAFMIAYRVHGRHQRALHYARITEELARRARVHRPTEFAPRVPTALLQVGITKLLVGDLHEASLVLREAYELRHESWDGRNGGDASGKLALLYAVRGEIVEADRWLERHDDGGGAHGWMVPLVQLSGAIARALIAIARVDRAAAEAALATLELQVNRERSWAPFITYAQAQHALLWGDRRAALQLIERTRVFAGRSLRHAGSERLLDAVEASLLLALDRPTEASVLLDGRDRNAHTAAVASRLALLTDRKPLARELATAGLAEEHIDAGAQTELLITSALADDSDEDGRRHLLQAIATTARTGMLTPFVVAPRRPLRQLLGTMSPSETHARIERTLASSPEPTPETVQLVELTATERRILQLSAEGRTRQDIAQALYVSANTVKFHFRNVYRKLGVDSREDALATARRLGLLPTER</sequence>
<dbReference type="PANTHER" id="PTHR44688">
    <property type="entry name" value="DNA-BINDING TRANSCRIPTIONAL ACTIVATOR DEVR_DOSR"/>
    <property type="match status" value="1"/>
</dbReference>
<gene>
    <name evidence="5" type="ORF">EDD42_2707</name>
</gene>
<reference evidence="5 6" key="1">
    <citation type="submission" date="2018-11" db="EMBL/GenBank/DDBJ databases">
        <title>Sequencing the genomes of 1000 actinobacteria strains.</title>
        <authorList>
            <person name="Klenk H.-P."/>
        </authorList>
    </citation>
    <scope>NUCLEOTIDE SEQUENCE [LARGE SCALE GENOMIC DNA]</scope>
    <source>
        <strain evidence="5 6">DSM 14012</strain>
    </source>
</reference>
<proteinExistence type="predicted"/>
<evidence type="ECO:0000259" key="4">
    <source>
        <dbReference type="PROSITE" id="PS50043"/>
    </source>
</evidence>
<dbReference type="AlphaFoldDB" id="A0A3N2C532"/>
<dbReference type="InterPro" id="IPR016032">
    <property type="entry name" value="Sig_transdc_resp-reg_C-effctor"/>
</dbReference>
<keyword evidence="2" id="KW-0238">DNA-binding</keyword>
<dbReference type="CDD" id="cd06170">
    <property type="entry name" value="LuxR_C_like"/>
    <property type="match status" value="1"/>
</dbReference>
<dbReference type="Gene3D" id="1.25.40.10">
    <property type="entry name" value="Tetratricopeptide repeat domain"/>
    <property type="match status" value="1"/>
</dbReference>
<evidence type="ECO:0000256" key="1">
    <source>
        <dbReference type="ARBA" id="ARBA00023015"/>
    </source>
</evidence>
<organism evidence="5 6">
    <name type="scientific">Plantibacter flavus</name>
    <dbReference type="NCBI Taxonomy" id="150123"/>
    <lineage>
        <taxon>Bacteria</taxon>
        <taxon>Bacillati</taxon>
        <taxon>Actinomycetota</taxon>
        <taxon>Actinomycetes</taxon>
        <taxon>Micrococcales</taxon>
        <taxon>Microbacteriaceae</taxon>
        <taxon>Plantibacter</taxon>
    </lineage>
</organism>
<dbReference type="PRINTS" id="PR00038">
    <property type="entry name" value="HTHLUXR"/>
</dbReference>
<evidence type="ECO:0000256" key="3">
    <source>
        <dbReference type="ARBA" id="ARBA00023163"/>
    </source>
</evidence>
<keyword evidence="1" id="KW-0805">Transcription regulation</keyword>
<accession>A0A3N2C532</accession>
<keyword evidence="6" id="KW-1185">Reference proteome</keyword>
<feature type="domain" description="HTH luxR-type" evidence="4">
    <location>
        <begin position="472"/>
        <end position="537"/>
    </location>
</feature>
<dbReference type="Pfam" id="PF00196">
    <property type="entry name" value="GerE"/>
    <property type="match status" value="1"/>
</dbReference>